<gene>
    <name evidence="2" type="ORF">HPP92_006228</name>
</gene>
<dbReference type="Proteomes" id="UP000636800">
    <property type="component" value="Chromosome 2"/>
</dbReference>
<comment type="caution">
    <text evidence="2">The sequence shown here is derived from an EMBL/GenBank/DDBJ whole genome shotgun (WGS) entry which is preliminary data.</text>
</comment>
<organism evidence="2 3">
    <name type="scientific">Vanilla planifolia</name>
    <name type="common">Vanilla</name>
    <dbReference type="NCBI Taxonomy" id="51239"/>
    <lineage>
        <taxon>Eukaryota</taxon>
        <taxon>Viridiplantae</taxon>
        <taxon>Streptophyta</taxon>
        <taxon>Embryophyta</taxon>
        <taxon>Tracheophyta</taxon>
        <taxon>Spermatophyta</taxon>
        <taxon>Magnoliopsida</taxon>
        <taxon>Liliopsida</taxon>
        <taxon>Asparagales</taxon>
        <taxon>Orchidaceae</taxon>
        <taxon>Vanilloideae</taxon>
        <taxon>Vanilleae</taxon>
        <taxon>Vanilla</taxon>
    </lineage>
</organism>
<keyword evidence="3" id="KW-1185">Reference proteome</keyword>
<dbReference type="AlphaFoldDB" id="A0A835RIB5"/>
<feature type="signal peptide" evidence="1">
    <location>
        <begin position="1"/>
        <end position="21"/>
    </location>
</feature>
<keyword evidence="1" id="KW-0732">Signal</keyword>
<reference evidence="2 3" key="1">
    <citation type="journal article" date="2020" name="Nat. Food">
        <title>A phased Vanilla planifolia genome enables genetic improvement of flavour and production.</title>
        <authorList>
            <person name="Hasing T."/>
            <person name="Tang H."/>
            <person name="Brym M."/>
            <person name="Khazi F."/>
            <person name="Huang T."/>
            <person name="Chambers A.H."/>
        </authorList>
    </citation>
    <scope>NUCLEOTIDE SEQUENCE [LARGE SCALE GENOMIC DNA]</scope>
    <source>
        <tissue evidence="2">Leaf</tissue>
    </source>
</reference>
<dbReference type="OrthoDB" id="185373at2759"/>
<sequence>MALSNGLPYAVALLVLLTSAARLLQDDHQYMINYSSNQAGSLAERQHNIQNGSQYLFCRVLSATHRTNPGGKSLESFVDTLTKSPDGTTAVYAVKATICTDST</sequence>
<protein>
    <submittedName>
        <fullName evidence="2">Uncharacterized protein</fullName>
    </submittedName>
</protein>
<name>A0A835RIB5_VANPL</name>
<accession>A0A835RIB5</accession>
<feature type="chain" id="PRO_5032673232" evidence="1">
    <location>
        <begin position="22"/>
        <end position="103"/>
    </location>
</feature>
<evidence type="ECO:0000313" key="2">
    <source>
        <dbReference type="EMBL" id="KAG0492830.1"/>
    </source>
</evidence>
<evidence type="ECO:0000313" key="3">
    <source>
        <dbReference type="Proteomes" id="UP000636800"/>
    </source>
</evidence>
<proteinExistence type="predicted"/>
<dbReference type="EMBL" id="JADCNL010000002">
    <property type="protein sequence ID" value="KAG0492830.1"/>
    <property type="molecule type" value="Genomic_DNA"/>
</dbReference>
<evidence type="ECO:0000256" key="1">
    <source>
        <dbReference type="SAM" id="SignalP"/>
    </source>
</evidence>